<dbReference type="GO" id="GO:0000902">
    <property type="term" value="P:cell morphogenesis"/>
    <property type="evidence" value="ECO:0007669"/>
    <property type="project" value="InterPro"/>
</dbReference>
<comment type="function">
    <text evidence="5 6">Cell division inhibitor that blocks the formation of polar Z ring septums. Rapidly oscillates between the poles of the cell to destabilize FtsZ filaments that have formed before they mature into polar Z rings. Prevents FtsZ polymerization.</text>
</comment>
<keyword evidence="2 6" id="KW-0132">Cell division</keyword>
<dbReference type="Gene3D" id="3.30.70.260">
    <property type="match status" value="1"/>
</dbReference>
<comment type="subunit">
    <text evidence="6">Interacts with MinD and FtsZ.</text>
</comment>
<feature type="domain" description="Septum formation inhibitor MinC C-terminal" evidence="7">
    <location>
        <begin position="173"/>
        <end position="269"/>
    </location>
</feature>
<organism evidence="8 9">
    <name type="scientific">Acetobacter aceti</name>
    <dbReference type="NCBI Taxonomy" id="435"/>
    <lineage>
        <taxon>Bacteria</taxon>
        <taxon>Pseudomonadati</taxon>
        <taxon>Pseudomonadota</taxon>
        <taxon>Alphaproteobacteria</taxon>
        <taxon>Acetobacterales</taxon>
        <taxon>Acetobacteraceae</taxon>
        <taxon>Acetobacter</taxon>
        <taxon>Acetobacter subgen. Acetobacter</taxon>
    </lineage>
</organism>
<evidence type="ECO:0000256" key="1">
    <source>
        <dbReference type="ARBA" id="ARBA00006291"/>
    </source>
</evidence>
<keyword evidence="3 6" id="KW-0717">Septation</keyword>
<proteinExistence type="inferred from homology"/>
<keyword evidence="4 6" id="KW-0131">Cell cycle</keyword>
<gene>
    <name evidence="6 8" type="primary">minC</name>
    <name evidence="8" type="ORF">AAJCM20276_22000</name>
</gene>
<dbReference type="InterPro" id="IPR036145">
    <property type="entry name" value="MinC_C_sf"/>
</dbReference>
<evidence type="ECO:0000259" key="7">
    <source>
        <dbReference type="Pfam" id="PF03775"/>
    </source>
</evidence>
<dbReference type="InterPro" id="IPR016098">
    <property type="entry name" value="CAP/MinC_C"/>
</dbReference>
<accession>A0A6S6PL86</accession>
<dbReference type="InterPro" id="IPR005526">
    <property type="entry name" value="Septum_form_inhib_MinC_C"/>
</dbReference>
<comment type="similarity">
    <text evidence="1 6">Belongs to the MinC family.</text>
</comment>
<evidence type="ECO:0000313" key="8">
    <source>
        <dbReference type="EMBL" id="BCI67576.1"/>
    </source>
</evidence>
<evidence type="ECO:0000256" key="5">
    <source>
        <dbReference type="ARBA" id="ARBA00025606"/>
    </source>
</evidence>
<dbReference type="GO" id="GO:0000917">
    <property type="term" value="P:division septum assembly"/>
    <property type="evidence" value="ECO:0007669"/>
    <property type="project" value="UniProtKB-KW"/>
</dbReference>
<evidence type="ECO:0000256" key="3">
    <source>
        <dbReference type="ARBA" id="ARBA00023210"/>
    </source>
</evidence>
<evidence type="ECO:0000256" key="2">
    <source>
        <dbReference type="ARBA" id="ARBA00022618"/>
    </source>
</evidence>
<reference evidence="8 9" key="1">
    <citation type="submission" date="2020-07" db="EMBL/GenBank/DDBJ databases">
        <title>Complete Genome Sequence of an acetic acid bacterium, Acetobacter aceti JCM20276.</title>
        <authorList>
            <person name="Hirose Y."/>
            <person name="Mihara H."/>
        </authorList>
    </citation>
    <scope>NUCLEOTIDE SEQUENCE [LARGE SCALE GENOMIC DNA]</scope>
    <source>
        <strain evidence="8 9">JCM20276</strain>
    </source>
</reference>
<dbReference type="SUPFAM" id="SSF63848">
    <property type="entry name" value="Cell-division inhibitor MinC, C-terminal domain"/>
    <property type="match status" value="1"/>
</dbReference>
<name>A0A6S6PL86_ACEAC</name>
<dbReference type="Pfam" id="PF03775">
    <property type="entry name" value="MinC_C"/>
    <property type="match status" value="1"/>
</dbReference>
<sequence>MMSALDRRISEMLPRGHDSQPVAMVTRRTIFQTRDEPQIVTSSTASVDPASLPRIRAGGRSFLALVLTPEAPLDIWLVALDHQISRSAGFFAGKPIILDLTLVPLDTPGLAGLLPALDERNIHVIGIEGADRNEEVFAGWNWPEGLSGGRSTAEEDIPLDDVEELEPTPGALIVEEPVRSGQHIVWAEGDVIILGSVASGAEVSAGGSIHVYGALRGRAIAGIVGRPEARIFARVMQPELLAIDGFYAIAEEMSEDLIGKPSQAVLVDEVLTLKPLT</sequence>
<dbReference type="PANTHER" id="PTHR34108">
    <property type="entry name" value="SEPTUM SITE-DETERMINING PROTEIN MINC"/>
    <property type="match status" value="1"/>
</dbReference>
<evidence type="ECO:0000313" key="9">
    <source>
        <dbReference type="Proteomes" id="UP000515220"/>
    </source>
</evidence>
<evidence type="ECO:0000256" key="6">
    <source>
        <dbReference type="HAMAP-Rule" id="MF_00267"/>
    </source>
</evidence>
<dbReference type="NCBIfam" id="TIGR01222">
    <property type="entry name" value="minC"/>
    <property type="match status" value="1"/>
</dbReference>
<dbReference type="InterPro" id="IPR013033">
    <property type="entry name" value="MinC"/>
</dbReference>
<dbReference type="EMBL" id="AP023326">
    <property type="protein sequence ID" value="BCI67576.1"/>
    <property type="molecule type" value="Genomic_DNA"/>
</dbReference>
<dbReference type="PANTHER" id="PTHR34108:SF1">
    <property type="entry name" value="SEPTUM SITE-DETERMINING PROTEIN MINC"/>
    <property type="match status" value="1"/>
</dbReference>
<evidence type="ECO:0000256" key="4">
    <source>
        <dbReference type="ARBA" id="ARBA00023306"/>
    </source>
</evidence>
<dbReference type="Gene3D" id="2.160.20.70">
    <property type="match status" value="1"/>
</dbReference>
<dbReference type="AlphaFoldDB" id="A0A6S6PL86"/>
<dbReference type="GO" id="GO:1901891">
    <property type="term" value="P:regulation of cell septum assembly"/>
    <property type="evidence" value="ECO:0007669"/>
    <property type="project" value="InterPro"/>
</dbReference>
<dbReference type="HAMAP" id="MF_00267">
    <property type="entry name" value="MinC"/>
    <property type="match status" value="1"/>
</dbReference>
<dbReference type="Proteomes" id="UP000515220">
    <property type="component" value="Chromosome"/>
</dbReference>
<protein>
    <recommendedName>
        <fullName evidence="6">Probable septum site-determining protein MinC</fullName>
    </recommendedName>
</protein>